<dbReference type="AlphaFoldDB" id="A0A063Y139"/>
<keyword evidence="1" id="KW-0472">Membrane</keyword>
<evidence type="ECO:0000256" key="1">
    <source>
        <dbReference type="SAM" id="Phobius"/>
    </source>
</evidence>
<reference evidence="2 3" key="1">
    <citation type="journal article" date="2005" name="Int. J. Syst. Evol. Microbiol.">
        <title>Nitrincola lacisaponensis gen. nov., sp. nov., a novel alkaliphilic bacterium isolated from an alkaline, saline lake.</title>
        <authorList>
            <person name="Dimitriu P.A."/>
            <person name="Shukla S.K."/>
            <person name="Conradt J."/>
            <person name="Marquez M.C."/>
            <person name="Ventosa A."/>
            <person name="Maglia A."/>
            <person name="Peyton B.M."/>
            <person name="Pinkart H.C."/>
            <person name="Mormile M.R."/>
        </authorList>
    </citation>
    <scope>NUCLEOTIDE SEQUENCE [LARGE SCALE GENOMIC DNA]</scope>
    <source>
        <strain evidence="2 3">4CA</strain>
    </source>
</reference>
<keyword evidence="1" id="KW-1133">Transmembrane helix</keyword>
<name>A0A063Y139_9GAMM</name>
<evidence type="ECO:0000313" key="2">
    <source>
        <dbReference type="EMBL" id="KDE38885.1"/>
    </source>
</evidence>
<dbReference type="EMBL" id="JMSZ01000034">
    <property type="protein sequence ID" value="KDE38885.1"/>
    <property type="molecule type" value="Genomic_DNA"/>
</dbReference>
<proteinExistence type="predicted"/>
<feature type="transmembrane region" description="Helical" evidence="1">
    <location>
        <begin position="14"/>
        <end position="33"/>
    </location>
</feature>
<organism evidence="2 3">
    <name type="scientific">Nitrincola lacisaponensis</name>
    <dbReference type="NCBI Taxonomy" id="267850"/>
    <lineage>
        <taxon>Bacteria</taxon>
        <taxon>Pseudomonadati</taxon>
        <taxon>Pseudomonadota</taxon>
        <taxon>Gammaproteobacteria</taxon>
        <taxon>Oceanospirillales</taxon>
        <taxon>Oceanospirillaceae</taxon>
        <taxon>Nitrincola</taxon>
    </lineage>
</organism>
<protein>
    <submittedName>
        <fullName evidence="2">Uncharacterized protein</fullName>
    </submittedName>
</protein>
<keyword evidence="3" id="KW-1185">Reference proteome</keyword>
<accession>A0A063Y139</accession>
<sequence>MAAATYKPLFNRRYLFWLMWAVALVIVLLHATGRETPHTPAEISWQPQPPHWHLFIANVEQHQLQASLNLPPGWNLKGQQLRAALQVGIEDWLLQPDIEQQLTDYGWQAQLLMDSTGLRLQLALPHPPAHTQLDWLSQALPQLSDSLTPQQQQRLMAEWRLDQQQPEPRLLAEFASWLFPTPPELPAWTLIYQSDTVLPISATSAILPDLHTSPLSHSHQREERGYVNQPYQLLGWSVPLATSTDSLVTRRAAVIALQQILDGLPDTHEYRLIWNPLPPQSYLALIVSGAADQELERQLRELILDPASDRLFQEAKTRLQAQDPQVREWLELTARLQLATGNETDYTAAFQQLTTDAIRQQLLILMNPAHQLNLMLKPY</sequence>
<evidence type="ECO:0000313" key="3">
    <source>
        <dbReference type="Proteomes" id="UP000027318"/>
    </source>
</evidence>
<dbReference type="Proteomes" id="UP000027318">
    <property type="component" value="Unassembled WGS sequence"/>
</dbReference>
<comment type="caution">
    <text evidence="2">The sequence shown here is derived from an EMBL/GenBank/DDBJ whole genome shotgun (WGS) entry which is preliminary data.</text>
</comment>
<keyword evidence="1" id="KW-0812">Transmembrane</keyword>
<gene>
    <name evidence="2" type="ORF">ADINL_2671</name>
</gene>